<accession>A0ABU5N1D2</accession>
<evidence type="ECO:0000313" key="2">
    <source>
        <dbReference type="EMBL" id="MDZ8120232.1"/>
    </source>
</evidence>
<protein>
    <recommendedName>
        <fullName evidence="4">Fibronectin type-III domain-containing protein</fullName>
    </recommendedName>
</protein>
<dbReference type="Proteomes" id="UP001290861">
    <property type="component" value="Unassembled WGS sequence"/>
</dbReference>
<evidence type="ECO:0000256" key="1">
    <source>
        <dbReference type="SAM" id="SignalP"/>
    </source>
</evidence>
<sequence length="1077" mass="113341">MIRKSATTLLISMGILSATWAQLPYSTDFSTGYTVGNDLAGQQGWVKAAGTNAFDITAAGTADSAPTLFDGIDAAVYQTVSSGNAIDDQWDGVVDFAVSRTDPAFANGAILAVGLSSNNGGNLAGADDVYVNVSSGFPDQLKVSISGGATIIDVDSAFCGWDAPDPGIDLQTDTLRLAYAIRKTRDSGVYSMTCSLSNLTSGAAVDGTIASFGTCQTAYDSATLPYLLMQHDGGAGYNGNTNQFDVAVDELSLSHSTGNLPTLYPTAVSAIPDDGTVDLAWGAVVEAQSYDILRDDVVIASGITTNVYNDSGLSNGTEYKYVVRSKAADATDADSAPVYATPDTAAINETFLDTTFDTADGYSDGILDAQSRWLEITAGAANAFTVDADGNGYALSTAGAAATNGAGVYWSRECTNTAGSVWSGSIVFTVNASNSPMTEKVEGVNTQQVANITGNPEWGGASDFFRFGLSSDVDNSVVMPNNGVTTAIMSWYTDTGDIRFGMNSRFIGQNDILNLSAAELGWDPTWANSTPSNEVDLVTDSIQLDYRIRKALGNDSYTGELIAHVGGNSYTGNVQYAANKPAALWDSDTAHFVMAYGETQWEPTTPDLLQVSVDSVSVTHTNASETPIFAPDATGASVSGALELTVVCKTKGEEDHVDIYRSEVDGTSYVKIASLTNGVDYTDVSSIIYVDNSGLSDLRTYFYVFKANYGGTDSEFSNQVLNRALDFGVAMRMGATEFVSSHVNYSISQIESNGILFVSGAGVASPLGTTSWIDDAAYDTGVSAVLCGIYQMVTNGSTTSHMQVRNYTGLDKFRMNPNGMDGAFLLWCEEVGGESVDATASAVGATINGHKTDVFRLAIRNGSSWYASETSGSDTTFSLSDLTEENWYSVTPGVLGGPLMSLSGSPVAGSSLGLTDINAVGIFSEDTGGGHKYLEGATLTQGSSPTVYMQWADSMGIYNEDAAFTNDFDGDGLDNGTEWGLGGNPANANNQGITERFGGADGLGNFLYIYPRLKSVNRPTYTVLETSSLTIIPFFNNEGTHAISAGGEWPDKSDFEAVTNAVPMDTDAKFFKVEVSE</sequence>
<organism evidence="2 3">
    <name type="scientific">Pontiella agarivorans</name>
    <dbReference type="NCBI Taxonomy" id="3038953"/>
    <lineage>
        <taxon>Bacteria</taxon>
        <taxon>Pseudomonadati</taxon>
        <taxon>Kiritimatiellota</taxon>
        <taxon>Kiritimatiellia</taxon>
        <taxon>Kiritimatiellales</taxon>
        <taxon>Pontiellaceae</taxon>
        <taxon>Pontiella</taxon>
    </lineage>
</organism>
<dbReference type="RefSeq" id="WP_322610006.1">
    <property type="nucleotide sequence ID" value="NZ_JARVCO010000012.1"/>
</dbReference>
<comment type="caution">
    <text evidence="2">The sequence shown here is derived from an EMBL/GenBank/DDBJ whole genome shotgun (WGS) entry which is preliminary data.</text>
</comment>
<dbReference type="EMBL" id="JARVCO010000012">
    <property type="protein sequence ID" value="MDZ8120232.1"/>
    <property type="molecule type" value="Genomic_DNA"/>
</dbReference>
<dbReference type="InterPro" id="IPR013783">
    <property type="entry name" value="Ig-like_fold"/>
</dbReference>
<evidence type="ECO:0008006" key="4">
    <source>
        <dbReference type="Google" id="ProtNLM"/>
    </source>
</evidence>
<keyword evidence="1" id="KW-0732">Signal</keyword>
<feature type="signal peptide" evidence="1">
    <location>
        <begin position="1"/>
        <end position="21"/>
    </location>
</feature>
<name>A0ABU5N1D2_9BACT</name>
<keyword evidence="3" id="KW-1185">Reference proteome</keyword>
<reference evidence="2 3" key="1">
    <citation type="journal article" date="2024" name="Appl. Environ. Microbiol.">
        <title>Pontiella agarivorans sp. nov., a novel marine anaerobic bacterium capable of degrading macroalgal polysaccharides and fixing nitrogen.</title>
        <authorList>
            <person name="Liu N."/>
            <person name="Kivenson V."/>
            <person name="Peng X."/>
            <person name="Cui Z."/>
            <person name="Lankiewicz T.S."/>
            <person name="Gosselin K.M."/>
            <person name="English C.J."/>
            <person name="Blair E.M."/>
            <person name="O'Malley M.A."/>
            <person name="Valentine D.L."/>
        </authorList>
    </citation>
    <scope>NUCLEOTIDE SEQUENCE [LARGE SCALE GENOMIC DNA]</scope>
    <source>
        <strain evidence="2 3">NLcol2</strain>
    </source>
</reference>
<evidence type="ECO:0000313" key="3">
    <source>
        <dbReference type="Proteomes" id="UP001290861"/>
    </source>
</evidence>
<proteinExistence type="predicted"/>
<gene>
    <name evidence="2" type="ORF">P9H32_16500</name>
</gene>
<dbReference type="Gene3D" id="2.60.40.10">
    <property type="entry name" value="Immunoglobulins"/>
    <property type="match status" value="1"/>
</dbReference>
<feature type="chain" id="PRO_5046788262" description="Fibronectin type-III domain-containing protein" evidence="1">
    <location>
        <begin position="22"/>
        <end position="1077"/>
    </location>
</feature>